<dbReference type="PANTHER" id="PTHR43280">
    <property type="entry name" value="ARAC-FAMILY TRANSCRIPTIONAL REGULATOR"/>
    <property type="match status" value="1"/>
</dbReference>
<evidence type="ECO:0000256" key="2">
    <source>
        <dbReference type="ARBA" id="ARBA00023125"/>
    </source>
</evidence>
<gene>
    <name evidence="4" type="ORF">DXH47_00150</name>
</gene>
<dbReference type="SMART" id="SM00342">
    <property type="entry name" value="HTH_ARAC"/>
    <property type="match status" value="1"/>
</dbReference>
<dbReference type="PROSITE" id="PS01124">
    <property type="entry name" value="HTH_ARAC_FAMILY_2"/>
    <property type="match status" value="1"/>
</dbReference>
<dbReference type="GO" id="GO:0043565">
    <property type="term" value="F:sequence-specific DNA binding"/>
    <property type="evidence" value="ECO:0007669"/>
    <property type="project" value="InterPro"/>
</dbReference>
<dbReference type="Pfam" id="PF02311">
    <property type="entry name" value="AraC_binding"/>
    <property type="match status" value="1"/>
</dbReference>
<evidence type="ECO:0000313" key="5">
    <source>
        <dbReference type="Proteomes" id="UP000290602"/>
    </source>
</evidence>
<evidence type="ECO:0000313" key="4">
    <source>
        <dbReference type="EMBL" id="RXI80018.1"/>
    </source>
</evidence>
<dbReference type="RefSeq" id="WP_129031078.1">
    <property type="nucleotide sequence ID" value="NZ_CP059603.1"/>
</dbReference>
<comment type="caution">
    <text evidence="4">The sequence shown here is derived from an EMBL/GenBank/DDBJ whole genome shotgun (WGS) entry which is preliminary data.</text>
</comment>
<dbReference type="GO" id="GO:0003700">
    <property type="term" value="F:DNA-binding transcription factor activity"/>
    <property type="evidence" value="ECO:0007669"/>
    <property type="project" value="InterPro"/>
</dbReference>
<dbReference type="OrthoDB" id="192171at2"/>
<dbReference type="Gene3D" id="1.10.10.60">
    <property type="entry name" value="Homeodomain-like"/>
    <property type="match status" value="2"/>
</dbReference>
<evidence type="ECO:0000256" key="3">
    <source>
        <dbReference type="ARBA" id="ARBA00023163"/>
    </source>
</evidence>
<dbReference type="InterPro" id="IPR018060">
    <property type="entry name" value="HTH_AraC"/>
</dbReference>
<accession>A0A4Q0VMF5</accession>
<reference evidence="4 5" key="1">
    <citation type="submission" date="2018-08" db="EMBL/GenBank/DDBJ databases">
        <title>Lactobacillus suantsai sp. nov., isolated from traditional fermented suan-tsai in Taiwan.</title>
        <authorList>
            <person name="Huang C.-H."/>
        </authorList>
    </citation>
    <scope>NUCLEOTIDE SEQUENCE [LARGE SCALE GENOMIC DNA]</scope>
    <source>
        <strain evidence="4 5">BCRC 12945</strain>
    </source>
</reference>
<dbReference type="InterPro" id="IPR009057">
    <property type="entry name" value="Homeodomain-like_sf"/>
</dbReference>
<dbReference type="InterPro" id="IPR037923">
    <property type="entry name" value="HTH-like"/>
</dbReference>
<proteinExistence type="predicted"/>
<organism evidence="4 5">
    <name type="scientific">Levilactobacillus suantsaii</name>
    <dbReference type="NCBI Taxonomy" id="2292255"/>
    <lineage>
        <taxon>Bacteria</taxon>
        <taxon>Bacillati</taxon>
        <taxon>Bacillota</taxon>
        <taxon>Bacilli</taxon>
        <taxon>Lactobacillales</taxon>
        <taxon>Lactobacillaceae</taxon>
        <taxon>Levilactobacillus</taxon>
    </lineage>
</organism>
<dbReference type="Gene3D" id="2.60.120.10">
    <property type="entry name" value="Jelly Rolls"/>
    <property type="match status" value="1"/>
</dbReference>
<protein>
    <submittedName>
        <fullName evidence="4">AraC family transcriptional regulator</fullName>
    </submittedName>
</protein>
<keyword evidence="1" id="KW-0805">Transcription regulation</keyword>
<dbReference type="AlphaFoldDB" id="A0A4Q0VMF5"/>
<dbReference type="SUPFAM" id="SSF46689">
    <property type="entry name" value="Homeodomain-like"/>
    <property type="match status" value="2"/>
</dbReference>
<dbReference type="SUPFAM" id="SSF51215">
    <property type="entry name" value="Regulatory protein AraC"/>
    <property type="match status" value="1"/>
</dbReference>
<dbReference type="EMBL" id="QXIL01000001">
    <property type="protein sequence ID" value="RXI80018.1"/>
    <property type="molecule type" value="Genomic_DNA"/>
</dbReference>
<keyword evidence="5" id="KW-1185">Reference proteome</keyword>
<sequence>MQPDIISFDLRQLPFFYVCGTFEATSPWHHKHMYQPGNWEIIFLIKGTIYCRLEETPYTIHAGEYFLVPPFTNFYGTKASPIGTQYLWFHFFPQGNVTINDPQADKSYTTASIPRQASFLHINHVLTMAYQILDLNKLFKGYILDISISELLFLVAQDYCDHLHHKNFPQSERSVNSVKSWINAHLNEIETSKQIADEFNFNVIYLNRLFKRYFHQSFYQYVIGQKIERAKQLLISTDAPVYDIAGEAYFNDPKNFTRTFKKRTGITPSRYRKTFSRKNIRTPSYDPVMPVSDRIMDQLLKTGHHPSKTP</sequence>
<dbReference type="PANTHER" id="PTHR43280:SF28">
    <property type="entry name" value="HTH-TYPE TRANSCRIPTIONAL ACTIVATOR RHAS"/>
    <property type="match status" value="1"/>
</dbReference>
<dbReference type="InterPro" id="IPR003313">
    <property type="entry name" value="AraC-bd"/>
</dbReference>
<keyword evidence="3" id="KW-0804">Transcription</keyword>
<dbReference type="Pfam" id="PF12833">
    <property type="entry name" value="HTH_18"/>
    <property type="match status" value="1"/>
</dbReference>
<dbReference type="InterPro" id="IPR014710">
    <property type="entry name" value="RmlC-like_jellyroll"/>
</dbReference>
<name>A0A4Q0VMF5_9LACO</name>
<keyword evidence="2" id="KW-0238">DNA-binding</keyword>
<dbReference type="Proteomes" id="UP000290602">
    <property type="component" value="Unassembled WGS sequence"/>
</dbReference>
<evidence type="ECO:0000256" key="1">
    <source>
        <dbReference type="ARBA" id="ARBA00023015"/>
    </source>
</evidence>